<gene>
    <name evidence="2" type="ORF">RHSIM_Rhsim06G0092000</name>
</gene>
<organism evidence="2 3">
    <name type="scientific">Rhododendron simsii</name>
    <name type="common">Sims's rhododendron</name>
    <dbReference type="NCBI Taxonomy" id="118357"/>
    <lineage>
        <taxon>Eukaryota</taxon>
        <taxon>Viridiplantae</taxon>
        <taxon>Streptophyta</taxon>
        <taxon>Embryophyta</taxon>
        <taxon>Tracheophyta</taxon>
        <taxon>Spermatophyta</taxon>
        <taxon>Magnoliopsida</taxon>
        <taxon>eudicotyledons</taxon>
        <taxon>Gunneridae</taxon>
        <taxon>Pentapetalae</taxon>
        <taxon>asterids</taxon>
        <taxon>Ericales</taxon>
        <taxon>Ericaceae</taxon>
        <taxon>Ericoideae</taxon>
        <taxon>Rhodoreae</taxon>
        <taxon>Rhododendron</taxon>
    </lineage>
</organism>
<dbReference type="Pfam" id="PF00106">
    <property type="entry name" value="adh_short"/>
    <property type="match status" value="1"/>
</dbReference>
<comment type="caution">
    <text evidence="2">The sequence shown here is derived from an EMBL/GenBank/DDBJ whole genome shotgun (WGS) entry which is preliminary data.</text>
</comment>
<feature type="region of interest" description="Disordered" evidence="1">
    <location>
        <begin position="1"/>
        <end position="42"/>
    </location>
</feature>
<protein>
    <submittedName>
        <fullName evidence="2">Uncharacterized protein</fullName>
    </submittedName>
</protein>
<dbReference type="AlphaFoldDB" id="A0A834GVE9"/>
<keyword evidence="3" id="KW-1185">Reference proteome</keyword>
<sequence>MSESDYLDLEEGGGDNEASRTSAPFCDSSDTPRPSSYLTSPSTATFPDSNCPFLLTCLYLDSTVVWTLVTTRPWSASTLSSLSHATIEHREQSKRYNPEDMQTKIEGKNCIVTGANSGIGYATAEGLASRGANVYMVCHSKERGEAARSKIQSMIGNENVYLEFSRGNFDGVEQYARNKRIQVRKDRMLFNFIGFH</sequence>
<reference evidence="2" key="1">
    <citation type="submission" date="2019-11" db="EMBL/GenBank/DDBJ databases">
        <authorList>
            <person name="Liu Y."/>
            <person name="Hou J."/>
            <person name="Li T.-Q."/>
            <person name="Guan C.-H."/>
            <person name="Wu X."/>
            <person name="Wu H.-Z."/>
            <person name="Ling F."/>
            <person name="Zhang R."/>
            <person name="Shi X.-G."/>
            <person name="Ren J.-P."/>
            <person name="Chen E.-F."/>
            <person name="Sun J.-M."/>
        </authorList>
    </citation>
    <scope>NUCLEOTIDE SEQUENCE</scope>
    <source>
        <strain evidence="2">Adult_tree_wgs_1</strain>
        <tissue evidence="2">Leaves</tissue>
    </source>
</reference>
<evidence type="ECO:0000313" key="3">
    <source>
        <dbReference type="Proteomes" id="UP000626092"/>
    </source>
</evidence>
<dbReference type="Proteomes" id="UP000626092">
    <property type="component" value="Unassembled WGS sequence"/>
</dbReference>
<dbReference type="PANTHER" id="PTHR44656">
    <property type="entry name" value="DEHYDROGENASE/REDUCTASE SDR FAMILY MEMBER 12"/>
    <property type="match status" value="1"/>
</dbReference>
<feature type="compositionally biased region" description="Acidic residues" evidence="1">
    <location>
        <begin position="1"/>
        <end position="14"/>
    </location>
</feature>
<dbReference type="SUPFAM" id="SSF51735">
    <property type="entry name" value="NAD(P)-binding Rossmann-fold domains"/>
    <property type="match status" value="1"/>
</dbReference>
<dbReference type="EMBL" id="WJXA01000006">
    <property type="protein sequence ID" value="KAF7140618.1"/>
    <property type="molecule type" value="Genomic_DNA"/>
</dbReference>
<dbReference type="PANTHER" id="PTHR44656:SF7">
    <property type="entry name" value="DEHYDROGENASE_REDUCTASE SDR FAMILY MEMBER 12"/>
    <property type="match status" value="1"/>
</dbReference>
<evidence type="ECO:0000313" key="2">
    <source>
        <dbReference type="EMBL" id="KAF7140618.1"/>
    </source>
</evidence>
<feature type="compositionally biased region" description="Polar residues" evidence="1">
    <location>
        <begin position="28"/>
        <end position="42"/>
    </location>
</feature>
<dbReference type="Gene3D" id="3.40.50.720">
    <property type="entry name" value="NAD(P)-binding Rossmann-like Domain"/>
    <property type="match status" value="1"/>
</dbReference>
<proteinExistence type="predicted"/>
<accession>A0A834GVE9</accession>
<dbReference type="InterPro" id="IPR052992">
    <property type="entry name" value="SDR_member_12"/>
</dbReference>
<dbReference type="InterPro" id="IPR036291">
    <property type="entry name" value="NAD(P)-bd_dom_sf"/>
</dbReference>
<dbReference type="InterPro" id="IPR002347">
    <property type="entry name" value="SDR_fam"/>
</dbReference>
<evidence type="ECO:0000256" key="1">
    <source>
        <dbReference type="SAM" id="MobiDB-lite"/>
    </source>
</evidence>
<dbReference type="OrthoDB" id="417891at2759"/>
<name>A0A834GVE9_RHOSS</name>